<comment type="caution">
    <text evidence="2">The sequence shown here is derived from an EMBL/GenBank/DDBJ whole genome shotgun (WGS) entry which is preliminary data.</text>
</comment>
<dbReference type="InterPro" id="IPR053737">
    <property type="entry name" value="Type_II_TA_Toxin"/>
</dbReference>
<dbReference type="Proteomes" id="UP000177126">
    <property type="component" value="Unassembled WGS sequence"/>
</dbReference>
<dbReference type="PROSITE" id="PS51459">
    <property type="entry name" value="FIDO"/>
    <property type="match status" value="1"/>
</dbReference>
<dbReference type="SUPFAM" id="SSF140931">
    <property type="entry name" value="Fic-like"/>
    <property type="match status" value="1"/>
</dbReference>
<protein>
    <recommendedName>
        <fullName evidence="1">Fido domain-containing protein</fullName>
    </recommendedName>
</protein>
<gene>
    <name evidence="2" type="ORF">A3B04_00510</name>
</gene>
<accession>A0A1G2FXP9</accession>
<dbReference type="InterPro" id="IPR036597">
    <property type="entry name" value="Fido-like_dom_sf"/>
</dbReference>
<evidence type="ECO:0000313" key="3">
    <source>
        <dbReference type="Proteomes" id="UP000177126"/>
    </source>
</evidence>
<dbReference type="InterPro" id="IPR003812">
    <property type="entry name" value="Fido"/>
</dbReference>
<dbReference type="NCBIfam" id="TIGR01550">
    <property type="entry name" value="DOC_P1"/>
    <property type="match status" value="1"/>
</dbReference>
<organism evidence="2 3">
    <name type="scientific">Candidatus Portnoybacteria bacterium RIFCSPLOWO2_02_FULL_39_11</name>
    <dbReference type="NCBI Taxonomy" id="1802001"/>
    <lineage>
        <taxon>Bacteria</taxon>
        <taxon>Candidatus Portnoyibacteriota</taxon>
    </lineage>
</organism>
<dbReference type="EMBL" id="MHNF01000001">
    <property type="protein sequence ID" value="OGZ42390.1"/>
    <property type="molecule type" value="Genomic_DNA"/>
</dbReference>
<dbReference type="Pfam" id="PF02661">
    <property type="entry name" value="Fic"/>
    <property type="match status" value="1"/>
</dbReference>
<evidence type="ECO:0000259" key="1">
    <source>
        <dbReference type="PROSITE" id="PS51459"/>
    </source>
</evidence>
<dbReference type="PANTHER" id="PTHR35810">
    <property type="entry name" value="CYTOPLASMIC PROTEIN-RELATED"/>
    <property type="match status" value="1"/>
</dbReference>
<proteinExistence type="predicted"/>
<dbReference type="InterPro" id="IPR011204">
    <property type="entry name" value="Virulence_RhuM-like"/>
</dbReference>
<dbReference type="GO" id="GO:0016301">
    <property type="term" value="F:kinase activity"/>
    <property type="evidence" value="ECO:0007669"/>
    <property type="project" value="InterPro"/>
</dbReference>
<feature type="domain" description="Fido" evidence="1">
    <location>
        <begin position="181"/>
        <end position="329"/>
    </location>
</feature>
<name>A0A1G2FXP9_9BACT</name>
<dbReference type="PANTHER" id="PTHR35810:SF1">
    <property type="entry name" value="CYTOPLASMIC PROTEIN"/>
    <property type="match status" value="1"/>
</dbReference>
<reference evidence="2 3" key="1">
    <citation type="journal article" date="2016" name="Nat. Commun.">
        <title>Thousands of microbial genomes shed light on interconnected biogeochemical processes in an aquifer system.</title>
        <authorList>
            <person name="Anantharaman K."/>
            <person name="Brown C.T."/>
            <person name="Hug L.A."/>
            <person name="Sharon I."/>
            <person name="Castelle C.J."/>
            <person name="Probst A.J."/>
            <person name="Thomas B.C."/>
            <person name="Singh A."/>
            <person name="Wilkins M.J."/>
            <person name="Karaoz U."/>
            <person name="Brodie E.L."/>
            <person name="Williams K.H."/>
            <person name="Hubbard S.S."/>
            <person name="Banfield J.F."/>
        </authorList>
    </citation>
    <scope>NUCLEOTIDE SEQUENCE [LARGE SCALE GENOMIC DNA]</scope>
</reference>
<dbReference type="Pfam" id="PF13310">
    <property type="entry name" value="Virulence_RhuM"/>
    <property type="match status" value="1"/>
</dbReference>
<sequence length="329" mass="37579">MKKDKKEQNQKGEVIIYEGRVEVKLQQNSVWLKQDQIAELFGTERSVITKHLSNIYKSGELDEKSNVQKMHIAGSDKPVKFYNLDTIISVGYRVNSSRATKFRVWATNVLRSHLIKGITINQQRIKESRAQQLAELKKALILIETTKNKVLTFDEASGLLEIITNYANTWLLLQKYDEGKLEIGQLTKKVKKTIDYADAQKSIAELKDDLISKKEASDIFGQERGKTLEGILNSINQSFDGRQLYPSLEQKAAHLLYFIIKDHPFVDGNKRIASLLFLVFLARNNHLLNKKSQQKVAPNTLVALALLIAESQPKQKETMIKLIINFLKK</sequence>
<dbReference type="Gene3D" id="1.20.120.1870">
    <property type="entry name" value="Fic/DOC protein, Fido domain"/>
    <property type="match status" value="1"/>
</dbReference>
<dbReference type="InterPro" id="IPR006440">
    <property type="entry name" value="Doc"/>
</dbReference>
<dbReference type="AlphaFoldDB" id="A0A1G2FXP9"/>
<evidence type="ECO:0000313" key="2">
    <source>
        <dbReference type="EMBL" id="OGZ42390.1"/>
    </source>
</evidence>